<feature type="compositionally biased region" description="Basic and acidic residues" evidence="1">
    <location>
        <begin position="1"/>
        <end position="12"/>
    </location>
</feature>
<gene>
    <name evidence="2" type="ORF">R1sor_025290</name>
</gene>
<dbReference type="AlphaFoldDB" id="A0ABD3G9Q9"/>
<feature type="compositionally biased region" description="Polar residues" evidence="1">
    <location>
        <begin position="89"/>
        <end position="99"/>
    </location>
</feature>
<dbReference type="EMBL" id="JBJQOH010000008">
    <property type="protein sequence ID" value="KAL3675342.1"/>
    <property type="molecule type" value="Genomic_DNA"/>
</dbReference>
<evidence type="ECO:0000313" key="2">
    <source>
        <dbReference type="EMBL" id="KAL3675342.1"/>
    </source>
</evidence>
<dbReference type="Proteomes" id="UP001633002">
    <property type="component" value="Unassembled WGS sequence"/>
</dbReference>
<feature type="region of interest" description="Disordered" evidence="1">
    <location>
        <begin position="1"/>
        <end position="59"/>
    </location>
</feature>
<evidence type="ECO:0000256" key="1">
    <source>
        <dbReference type="SAM" id="MobiDB-lite"/>
    </source>
</evidence>
<keyword evidence="3" id="KW-1185">Reference proteome</keyword>
<sequence>MPKLLDAPRSRLDPCLPEATNGASAQLDTNGAPAQPAPGIPREERRGEDQTGPKEFNSKEEVVRAFVPLFSHPAVTTSSLAGGALPISAKSSPSKVSDQIRSEPWMDPLHRNQLRIFVEIVERTILSSRVM</sequence>
<feature type="compositionally biased region" description="Basic and acidic residues" evidence="1">
    <location>
        <begin position="41"/>
        <end position="59"/>
    </location>
</feature>
<accession>A0ABD3G9Q9</accession>
<proteinExistence type="predicted"/>
<evidence type="ECO:0000313" key="3">
    <source>
        <dbReference type="Proteomes" id="UP001633002"/>
    </source>
</evidence>
<name>A0ABD3G9Q9_9MARC</name>
<feature type="region of interest" description="Disordered" evidence="1">
    <location>
        <begin position="83"/>
        <end position="103"/>
    </location>
</feature>
<protein>
    <submittedName>
        <fullName evidence="2">Uncharacterized protein</fullName>
    </submittedName>
</protein>
<organism evidence="2 3">
    <name type="scientific">Riccia sorocarpa</name>
    <dbReference type="NCBI Taxonomy" id="122646"/>
    <lineage>
        <taxon>Eukaryota</taxon>
        <taxon>Viridiplantae</taxon>
        <taxon>Streptophyta</taxon>
        <taxon>Embryophyta</taxon>
        <taxon>Marchantiophyta</taxon>
        <taxon>Marchantiopsida</taxon>
        <taxon>Marchantiidae</taxon>
        <taxon>Marchantiales</taxon>
        <taxon>Ricciaceae</taxon>
        <taxon>Riccia</taxon>
    </lineage>
</organism>
<comment type="caution">
    <text evidence="2">The sequence shown here is derived from an EMBL/GenBank/DDBJ whole genome shotgun (WGS) entry which is preliminary data.</text>
</comment>
<reference evidence="2 3" key="1">
    <citation type="submission" date="2024-09" db="EMBL/GenBank/DDBJ databases">
        <title>Chromosome-scale assembly of Riccia sorocarpa.</title>
        <authorList>
            <person name="Paukszto L."/>
        </authorList>
    </citation>
    <scope>NUCLEOTIDE SEQUENCE [LARGE SCALE GENOMIC DNA]</scope>
    <source>
        <strain evidence="2">LP-2024</strain>
        <tissue evidence="2">Aerial parts of the thallus</tissue>
    </source>
</reference>